<dbReference type="InterPro" id="IPR002145">
    <property type="entry name" value="CopG"/>
</dbReference>
<dbReference type="InterPro" id="IPR013321">
    <property type="entry name" value="Arc_rbn_hlx_hlx"/>
</dbReference>
<proteinExistence type="predicted"/>
<sequence length="63" mass="7279">MRKTTNEYSVQRNVHLPVTMVERVSEIADEEKVSFAEIVRRAIAEYLSKTVNQPHKQEGYGTN</sequence>
<protein>
    <recommendedName>
        <fullName evidence="1">Ribbon-helix-helix protein CopG domain-containing protein</fullName>
    </recommendedName>
</protein>
<evidence type="ECO:0000313" key="3">
    <source>
        <dbReference type="Proteomes" id="UP000282574"/>
    </source>
</evidence>
<dbReference type="Proteomes" id="UP000282574">
    <property type="component" value="Unassembled WGS sequence"/>
</dbReference>
<dbReference type="EMBL" id="RSCK01000077">
    <property type="protein sequence ID" value="RUT05377.1"/>
    <property type="molecule type" value="Genomic_DNA"/>
</dbReference>
<dbReference type="SUPFAM" id="SSF47598">
    <property type="entry name" value="Ribbon-helix-helix"/>
    <property type="match status" value="1"/>
</dbReference>
<evidence type="ECO:0000259" key="1">
    <source>
        <dbReference type="Pfam" id="PF01402"/>
    </source>
</evidence>
<keyword evidence="3" id="KW-1185">Reference proteome</keyword>
<dbReference type="InterPro" id="IPR010985">
    <property type="entry name" value="Ribbon_hlx_hlx"/>
</dbReference>
<dbReference type="Gene3D" id="1.10.1220.10">
    <property type="entry name" value="Met repressor-like"/>
    <property type="match status" value="1"/>
</dbReference>
<gene>
    <name evidence="2" type="ORF">DSM107010_55300</name>
</gene>
<dbReference type="CDD" id="cd21631">
    <property type="entry name" value="RHH_CopG_NikR-like"/>
    <property type="match status" value="1"/>
</dbReference>
<dbReference type="Pfam" id="PF01402">
    <property type="entry name" value="RHH_1"/>
    <property type="match status" value="1"/>
</dbReference>
<dbReference type="AlphaFoldDB" id="A0AB37UC30"/>
<dbReference type="RefSeq" id="WP_106166796.1">
    <property type="nucleotide sequence ID" value="NZ_JAVKZF010000001.1"/>
</dbReference>
<feature type="domain" description="Ribbon-helix-helix protein CopG" evidence="1">
    <location>
        <begin position="13"/>
        <end position="47"/>
    </location>
</feature>
<name>A0AB37UC30_9CYAN</name>
<accession>A0AB37UC30</accession>
<evidence type="ECO:0000313" key="2">
    <source>
        <dbReference type="EMBL" id="RUT05377.1"/>
    </source>
</evidence>
<reference evidence="2 3" key="1">
    <citation type="journal article" date="2019" name="Genome Biol. Evol.">
        <title>Day and night: Metabolic profiles and evolutionary relationships of six axenic non-marine cyanobacteria.</title>
        <authorList>
            <person name="Will S.E."/>
            <person name="Henke P."/>
            <person name="Boedeker C."/>
            <person name="Huang S."/>
            <person name="Brinkmann H."/>
            <person name="Rohde M."/>
            <person name="Jarek M."/>
            <person name="Friedl T."/>
            <person name="Seufert S."/>
            <person name="Schumacher M."/>
            <person name="Overmann J."/>
            <person name="Neumann-Schaal M."/>
            <person name="Petersen J."/>
        </authorList>
    </citation>
    <scope>NUCLEOTIDE SEQUENCE [LARGE SCALE GENOMIC DNA]</scope>
    <source>
        <strain evidence="2 3">SAG 39.79</strain>
    </source>
</reference>
<organism evidence="2 3">
    <name type="scientific">Chroococcidiopsis cubana SAG 39.79</name>
    <dbReference type="NCBI Taxonomy" id="388085"/>
    <lineage>
        <taxon>Bacteria</taxon>
        <taxon>Bacillati</taxon>
        <taxon>Cyanobacteriota</taxon>
        <taxon>Cyanophyceae</taxon>
        <taxon>Chroococcidiopsidales</taxon>
        <taxon>Chroococcidiopsidaceae</taxon>
        <taxon>Chroococcidiopsis</taxon>
    </lineage>
</organism>
<comment type="caution">
    <text evidence="2">The sequence shown here is derived from an EMBL/GenBank/DDBJ whole genome shotgun (WGS) entry which is preliminary data.</text>
</comment>
<dbReference type="GO" id="GO:0006355">
    <property type="term" value="P:regulation of DNA-templated transcription"/>
    <property type="evidence" value="ECO:0007669"/>
    <property type="project" value="InterPro"/>
</dbReference>